<dbReference type="AlphaFoldDB" id="A0A1Y2LVT0"/>
<dbReference type="OMA" id="IAPHEII"/>
<reference evidence="3 4" key="1">
    <citation type="journal article" date="2017" name="Genome Announc.">
        <title>Genome sequence of the saprophytic ascomycete Epicoccum nigrum ICMP 19927 strain isolated from New Zealand.</title>
        <authorList>
            <person name="Fokin M."/>
            <person name="Fleetwood D."/>
            <person name="Weir B.S."/>
            <person name="Villas-Boas S.G."/>
        </authorList>
    </citation>
    <scope>NUCLEOTIDE SEQUENCE [LARGE SCALE GENOMIC DNA]</scope>
    <source>
        <strain evidence="3 4">ICMP 19927</strain>
    </source>
</reference>
<evidence type="ECO:0000313" key="3">
    <source>
        <dbReference type="EMBL" id="OSS47961.1"/>
    </source>
</evidence>
<name>A0A1Y2LVT0_EPING</name>
<dbReference type="PANTHER" id="PTHR10622:SF10">
    <property type="entry name" value="HET DOMAIN-CONTAINING PROTEIN"/>
    <property type="match status" value="1"/>
</dbReference>
<accession>A0A1Y2LVT0</accession>
<sequence>MRLLQIHESGTFSLVEKFGDDIPPYAILSHTWGTPDEEVSFRDMQTGSGENKRGYRKLLFCGKQAADDGLRYFWVDTCCIDKTSSAELSEAINSMYMWYGAAEVCYAYLADVPSNRTFQNSRWFERGWTLQELIAPMEVIFFDEKWEPLGTRLELSKSVQGCTGIPERVFLESTSLDSFSVAQKMSWAANRGTTRVEDRAYCLMGIFGINMPLIYGEGENSFIRLQEEVMRISDDHSLFAWSSQDGRGGCLATTPLSFRDCANVVQTNHLDTLYDPPVLSSRGVQIELRFMGCGPGRRGLAILNCCEQGSADKPFAIYVQDLSRSLMQIERICRDTLTIPVRNIDPSRYSVRKLHIRTGRPNGQKADQRIFDRLSSQEWQGGSTFWTRIDTPQALFKALDLATEVDVWLLLTRPGVRINMKDISGQTALSYASSKGYEGAVRMLLAQRDIEVNLTNNLGQTPLLCAAKAGMTATVNLLLDDLRTERSKKDTERRTPLSWAAAHGRSAVVELLLHADNTQVSMEDVNKRTPLSWAAAHGRSAVVELLLHADNTQVSMGDINKRTPLSWAAAHGHSAVVELLLHADNTQVSMGDVNNRTPLSWAAAHGYSAVVELLLHADKT</sequence>
<protein>
    <recommendedName>
        <fullName evidence="2">Heterokaryon incompatibility domain-containing protein</fullName>
    </recommendedName>
</protein>
<dbReference type="InParanoid" id="A0A1Y2LVT0"/>
<dbReference type="SMART" id="SM00248">
    <property type="entry name" value="ANK"/>
    <property type="match status" value="6"/>
</dbReference>
<evidence type="ECO:0000256" key="1">
    <source>
        <dbReference type="PROSITE-ProRule" id="PRU00023"/>
    </source>
</evidence>
<dbReference type="Gene3D" id="1.25.40.20">
    <property type="entry name" value="Ankyrin repeat-containing domain"/>
    <property type="match status" value="3"/>
</dbReference>
<dbReference type="EMBL" id="KZ107847">
    <property type="protein sequence ID" value="OSS47961.1"/>
    <property type="molecule type" value="Genomic_DNA"/>
</dbReference>
<proteinExistence type="predicted"/>
<keyword evidence="4" id="KW-1185">Reference proteome</keyword>
<dbReference type="InterPro" id="IPR036770">
    <property type="entry name" value="Ankyrin_rpt-contain_sf"/>
</dbReference>
<dbReference type="Pfam" id="PF06985">
    <property type="entry name" value="HET"/>
    <property type="match status" value="1"/>
</dbReference>
<dbReference type="Proteomes" id="UP000193240">
    <property type="component" value="Unassembled WGS sequence"/>
</dbReference>
<feature type="domain" description="Heterokaryon incompatibility" evidence="2">
    <location>
        <begin position="25"/>
        <end position="112"/>
    </location>
</feature>
<gene>
    <name evidence="3" type="ORF">B5807_06712</name>
</gene>
<dbReference type="SUPFAM" id="SSF48403">
    <property type="entry name" value="Ankyrin repeat"/>
    <property type="match status" value="1"/>
</dbReference>
<feature type="repeat" description="ANK" evidence="1">
    <location>
        <begin position="594"/>
        <end position="620"/>
    </location>
</feature>
<dbReference type="PROSITE" id="PS50297">
    <property type="entry name" value="ANK_REP_REGION"/>
    <property type="match status" value="1"/>
</dbReference>
<dbReference type="InterPro" id="IPR002110">
    <property type="entry name" value="Ankyrin_rpt"/>
</dbReference>
<keyword evidence="1" id="KW-0040">ANK repeat</keyword>
<organism evidence="3 4">
    <name type="scientific">Epicoccum nigrum</name>
    <name type="common">Soil fungus</name>
    <name type="synonym">Epicoccum purpurascens</name>
    <dbReference type="NCBI Taxonomy" id="105696"/>
    <lineage>
        <taxon>Eukaryota</taxon>
        <taxon>Fungi</taxon>
        <taxon>Dikarya</taxon>
        <taxon>Ascomycota</taxon>
        <taxon>Pezizomycotina</taxon>
        <taxon>Dothideomycetes</taxon>
        <taxon>Pleosporomycetidae</taxon>
        <taxon>Pleosporales</taxon>
        <taxon>Pleosporineae</taxon>
        <taxon>Didymellaceae</taxon>
        <taxon>Epicoccum</taxon>
    </lineage>
</organism>
<dbReference type="InterPro" id="IPR010730">
    <property type="entry name" value="HET"/>
</dbReference>
<dbReference type="PROSITE" id="PS50088">
    <property type="entry name" value="ANK_REPEAT"/>
    <property type="match status" value="1"/>
</dbReference>
<evidence type="ECO:0000313" key="4">
    <source>
        <dbReference type="Proteomes" id="UP000193240"/>
    </source>
</evidence>
<dbReference type="PANTHER" id="PTHR10622">
    <property type="entry name" value="HET DOMAIN-CONTAINING PROTEIN"/>
    <property type="match status" value="1"/>
</dbReference>
<evidence type="ECO:0000259" key="2">
    <source>
        <dbReference type="Pfam" id="PF06985"/>
    </source>
</evidence>
<dbReference type="Pfam" id="PF12796">
    <property type="entry name" value="Ank_2"/>
    <property type="match status" value="3"/>
</dbReference>
<dbReference type="STRING" id="105696.A0A1Y2LVT0"/>